<dbReference type="InterPro" id="IPR018247">
    <property type="entry name" value="EF_Hand_1_Ca_BS"/>
</dbReference>
<dbReference type="PRINTS" id="PR00450">
    <property type="entry name" value="RECOVERIN"/>
</dbReference>
<feature type="compositionally biased region" description="Low complexity" evidence="4">
    <location>
        <begin position="353"/>
        <end position="368"/>
    </location>
</feature>
<feature type="compositionally biased region" description="Basic and acidic residues" evidence="4">
    <location>
        <begin position="44"/>
        <end position="55"/>
    </location>
</feature>
<dbReference type="CDD" id="cd00051">
    <property type="entry name" value="EFh"/>
    <property type="match status" value="1"/>
</dbReference>
<feature type="domain" description="EF-hand" evidence="5">
    <location>
        <begin position="202"/>
        <end position="237"/>
    </location>
</feature>
<evidence type="ECO:0000259" key="5">
    <source>
        <dbReference type="PROSITE" id="PS50222"/>
    </source>
</evidence>
<evidence type="ECO:0000313" key="6">
    <source>
        <dbReference type="EMBL" id="CAL8118364.1"/>
    </source>
</evidence>
<name>A0ABP1R5M5_9HEXA</name>
<dbReference type="PANTHER" id="PTHR23055">
    <property type="entry name" value="CALCIUM BINDING PROTEINS"/>
    <property type="match status" value="1"/>
</dbReference>
<evidence type="ECO:0000256" key="3">
    <source>
        <dbReference type="ARBA" id="ARBA00022837"/>
    </source>
</evidence>
<keyword evidence="1" id="KW-0479">Metal-binding</keyword>
<protein>
    <recommendedName>
        <fullName evidence="5">EF-hand domain-containing protein</fullName>
    </recommendedName>
</protein>
<organism evidence="6 7">
    <name type="scientific">Orchesella dallaii</name>
    <dbReference type="NCBI Taxonomy" id="48710"/>
    <lineage>
        <taxon>Eukaryota</taxon>
        <taxon>Metazoa</taxon>
        <taxon>Ecdysozoa</taxon>
        <taxon>Arthropoda</taxon>
        <taxon>Hexapoda</taxon>
        <taxon>Collembola</taxon>
        <taxon>Entomobryomorpha</taxon>
        <taxon>Entomobryoidea</taxon>
        <taxon>Orchesellidae</taxon>
        <taxon>Orchesellinae</taxon>
        <taxon>Orchesella</taxon>
    </lineage>
</organism>
<dbReference type="EMBL" id="CAXLJM020000057">
    <property type="protein sequence ID" value="CAL8118364.1"/>
    <property type="molecule type" value="Genomic_DNA"/>
</dbReference>
<dbReference type="InterPro" id="IPR011992">
    <property type="entry name" value="EF-hand-dom_pair"/>
</dbReference>
<gene>
    <name evidence="6" type="ORF">ODALV1_LOCUS18102</name>
</gene>
<keyword evidence="2" id="KW-0677">Repeat</keyword>
<dbReference type="PANTHER" id="PTHR23055:SF60">
    <property type="entry name" value="CALAXIN"/>
    <property type="match status" value="1"/>
</dbReference>
<dbReference type="PROSITE" id="PS00018">
    <property type="entry name" value="EF_HAND_1"/>
    <property type="match status" value="1"/>
</dbReference>
<feature type="compositionally biased region" description="Basic residues" evidence="4">
    <location>
        <begin position="340"/>
        <end position="352"/>
    </location>
</feature>
<dbReference type="InterPro" id="IPR002048">
    <property type="entry name" value="EF_hand_dom"/>
</dbReference>
<evidence type="ECO:0000256" key="1">
    <source>
        <dbReference type="ARBA" id="ARBA00022723"/>
    </source>
</evidence>
<feature type="domain" description="EF-hand" evidence="5">
    <location>
        <begin position="154"/>
        <end position="189"/>
    </location>
</feature>
<sequence length="368" mass="42327">MENSPEPETHRKSSTGPHVKVQLPSKEEEQSGEAGNKAGRKPASGKDVKKQMQEHVAEREAELALRNETYVLNYLLRKTHFDKEQVKALMAIYKAFKGSSQMDRLRFREMVASLFGTTDNIMLDRIFQAFDADNQGTVSESEWIIGLSIQLKGNLDEQIAYTYDVYDINGDRSLGRDEIQSCLRGCIVHLPGILELEEVDEATNEIVELAMRKFDLDHDAQIKFSEFRHIVRHDPLLLEAFGDCLPHERAAVPFVALLEQNQRNYSSFLSKPLDSSWTHERRRYNAMSRPSRYSLKHDRMYDEDIPDTNSTSSPYHLWSMSTQEVDKDYERKGAWSQHQIKAKKDPKKKKSKALLLLGKPKPAATKFH</sequence>
<evidence type="ECO:0000256" key="4">
    <source>
        <dbReference type="SAM" id="MobiDB-lite"/>
    </source>
</evidence>
<keyword evidence="7" id="KW-1185">Reference proteome</keyword>
<accession>A0ABP1R5M5</accession>
<dbReference type="SMART" id="SM00054">
    <property type="entry name" value="EFh"/>
    <property type="match status" value="2"/>
</dbReference>
<dbReference type="PROSITE" id="PS50222">
    <property type="entry name" value="EF_HAND_2"/>
    <property type="match status" value="3"/>
</dbReference>
<dbReference type="Gene3D" id="1.10.238.10">
    <property type="entry name" value="EF-hand"/>
    <property type="match status" value="1"/>
</dbReference>
<dbReference type="SUPFAM" id="SSF47473">
    <property type="entry name" value="EF-hand"/>
    <property type="match status" value="1"/>
</dbReference>
<dbReference type="Proteomes" id="UP001642540">
    <property type="component" value="Unassembled WGS sequence"/>
</dbReference>
<feature type="region of interest" description="Disordered" evidence="4">
    <location>
        <begin position="329"/>
        <end position="368"/>
    </location>
</feature>
<comment type="caution">
    <text evidence="6">The sequence shown here is derived from an EMBL/GenBank/DDBJ whole genome shotgun (WGS) entry which is preliminary data.</text>
</comment>
<feature type="domain" description="EF-hand" evidence="5">
    <location>
        <begin position="118"/>
        <end position="153"/>
    </location>
</feature>
<reference evidence="6 7" key="1">
    <citation type="submission" date="2024-08" db="EMBL/GenBank/DDBJ databases">
        <authorList>
            <person name="Cucini C."/>
            <person name="Frati F."/>
        </authorList>
    </citation>
    <scope>NUCLEOTIDE SEQUENCE [LARGE SCALE GENOMIC DNA]</scope>
</reference>
<evidence type="ECO:0000313" key="7">
    <source>
        <dbReference type="Proteomes" id="UP001642540"/>
    </source>
</evidence>
<feature type="region of interest" description="Disordered" evidence="4">
    <location>
        <begin position="1"/>
        <end position="55"/>
    </location>
</feature>
<dbReference type="InterPro" id="IPR028846">
    <property type="entry name" value="Recoverin"/>
</dbReference>
<dbReference type="Pfam" id="PF13499">
    <property type="entry name" value="EF-hand_7"/>
    <property type="match status" value="1"/>
</dbReference>
<proteinExistence type="predicted"/>
<evidence type="ECO:0000256" key="2">
    <source>
        <dbReference type="ARBA" id="ARBA00022737"/>
    </source>
</evidence>
<keyword evidence="3" id="KW-0106">Calcium</keyword>